<dbReference type="STRING" id="688246.Premu_2308"/>
<protein>
    <submittedName>
        <fullName evidence="1">Putative CoA transferase beta subunit</fullName>
    </submittedName>
</protein>
<organism evidence="1 2">
    <name type="scientific">Hallella multisaccharivorax DSM 17128</name>
    <dbReference type="NCBI Taxonomy" id="688246"/>
    <lineage>
        <taxon>Bacteria</taxon>
        <taxon>Pseudomonadati</taxon>
        <taxon>Bacteroidota</taxon>
        <taxon>Bacteroidia</taxon>
        <taxon>Bacteroidales</taxon>
        <taxon>Prevotellaceae</taxon>
        <taxon>Hallella</taxon>
    </lineage>
</organism>
<dbReference type="HOGENOM" id="CLU_2070974_0_0_10"/>
<gene>
    <name evidence="1" type="ORF">Premu_2308</name>
</gene>
<keyword evidence="1" id="KW-0808">Transferase</keyword>
<dbReference type="AlphaFoldDB" id="F8N983"/>
<keyword evidence="2" id="KW-1185">Reference proteome</keyword>
<dbReference type="GO" id="GO:0016740">
    <property type="term" value="F:transferase activity"/>
    <property type="evidence" value="ECO:0007669"/>
    <property type="project" value="UniProtKB-KW"/>
</dbReference>
<reference evidence="2" key="1">
    <citation type="journal article" date="2011" name="Stand. Genomic Sci.">
        <title>Non-contiguous finished genome sequence of the opportunistic oral pathogen Prevotella multisaccharivorax type strain (PPPA20).</title>
        <authorList>
            <person name="Pati A."/>
            <person name="Gronow S."/>
            <person name="Lu M."/>
            <person name="Lapidus A."/>
            <person name="Nolan M."/>
            <person name="Lucas S."/>
            <person name="Hammon N."/>
            <person name="Deshpande S."/>
            <person name="Cheng J.F."/>
            <person name="Tapia R."/>
            <person name="Han C."/>
            <person name="Goodwin L."/>
            <person name="Pitluck S."/>
            <person name="Liolios K."/>
            <person name="Pagani I."/>
            <person name="Mavromatis K."/>
            <person name="Mikhailova N."/>
            <person name="Huntemann M."/>
            <person name="Chen A."/>
            <person name="Palaniappan K."/>
            <person name="Land M."/>
            <person name="Hauser L."/>
            <person name="Detter J.C."/>
            <person name="Brambilla E.M."/>
            <person name="Rohde M."/>
            <person name="Goker M."/>
            <person name="Woyke T."/>
            <person name="Bristow J."/>
            <person name="Eisen J.A."/>
            <person name="Markowitz V."/>
            <person name="Hugenholtz P."/>
            <person name="Kyrpides N.C."/>
            <person name="Klenk H.P."/>
            <person name="Ivanova N."/>
        </authorList>
    </citation>
    <scope>NUCLEOTIDE SEQUENCE [LARGE SCALE GENOMIC DNA]</scope>
    <source>
        <strain evidence="2">DSM 17128</strain>
    </source>
</reference>
<proteinExistence type="predicted"/>
<accession>F8N983</accession>
<sequence length="118" mass="13172">MEAYYSESLAPRRGTSGTSCWDAARTVSDLLSRPSGSVSWVGSRRCLVELVAAAAEERVLTDGCGGTLSREALGRRVFKAVGWNPPRQLTTTVFRIRNRVMRQPPLELRVKEALKMRY</sequence>
<dbReference type="RefSeq" id="WP_007575432.1">
    <property type="nucleotide sequence ID" value="NZ_BPTS01000002.1"/>
</dbReference>
<dbReference type="EMBL" id="GL945017">
    <property type="protein sequence ID" value="EGN57692.1"/>
    <property type="molecule type" value="Genomic_DNA"/>
</dbReference>
<dbReference type="Proteomes" id="UP000002772">
    <property type="component" value="Unassembled WGS sequence"/>
</dbReference>
<evidence type="ECO:0000313" key="1">
    <source>
        <dbReference type="EMBL" id="EGN57692.1"/>
    </source>
</evidence>
<evidence type="ECO:0000313" key="2">
    <source>
        <dbReference type="Proteomes" id="UP000002772"/>
    </source>
</evidence>
<name>F8N983_9BACT</name>